<proteinExistence type="predicted"/>
<evidence type="ECO:0000313" key="2">
    <source>
        <dbReference type="Proteomes" id="UP001632038"/>
    </source>
</evidence>
<reference evidence="2" key="1">
    <citation type="journal article" date="2024" name="IScience">
        <title>Strigolactones Initiate the Formation of Haustorium-like Structures in Castilleja.</title>
        <authorList>
            <person name="Buerger M."/>
            <person name="Peterson D."/>
            <person name="Chory J."/>
        </authorList>
    </citation>
    <scope>NUCLEOTIDE SEQUENCE [LARGE SCALE GENOMIC DNA]</scope>
</reference>
<protein>
    <submittedName>
        <fullName evidence="1">Uncharacterized protein</fullName>
    </submittedName>
</protein>
<sequence>MSIGSVLRSWPLGVPAECESGDRGGFRSVKERAAAAVGSFER</sequence>
<accession>A0ABD3C4H8</accession>
<keyword evidence="2" id="KW-1185">Reference proteome</keyword>
<name>A0ABD3C4H8_9LAMI</name>
<gene>
    <name evidence="1" type="ORF">CASFOL_031366</name>
</gene>
<comment type="caution">
    <text evidence="1">The sequence shown here is derived from an EMBL/GenBank/DDBJ whole genome shotgun (WGS) entry which is preliminary data.</text>
</comment>
<dbReference type="EMBL" id="JAVIJP010000053">
    <property type="protein sequence ID" value="KAL3624698.1"/>
    <property type="molecule type" value="Genomic_DNA"/>
</dbReference>
<dbReference type="Proteomes" id="UP001632038">
    <property type="component" value="Unassembled WGS sequence"/>
</dbReference>
<organism evidence="1 2">
    <name type="scientific">Castilleja foliolosa</name>
    <dbReference type="NCBI Taxonomy" id="1961234"/>
    <lineage>
        <taxon>Eukaryota</taxon>
        <taxon>Viridiplantae</taxon>
        <taxon>Streptophyta</taxon>
        <taxon>Embryophyta</taxon>
        <taxon>Tracheophyta</taxon>
        <taxon>Spermatophyta</taxon>
        <taxon>Magnoliopsida</taxon>
        <taxon>eudicotyledons</taxon>
        <taxon>Gunneridae</taxon>
        <taxon>Pentapetalae</taxon>
        <taxon>asterids</taxon>
        <taxon>lamiids</taxon>
        <taxon>Lamiales</taxon>
        <taxon>Orobanchaceae</taxon>
        <taxon>Pedicularideae</taxon>
        <taxon>Castillejinae</taxon>
        <taxon>Castilleja</taxon>
    </lineage>
</organism>
<dbReference type="AlphaFoldDB" id="A0ABD3C4H8"/>
<evidence type="ECO:0000313" key="1">
    <source>
        <dbReference type="EMBL" id="KAL3624698.1"/>
    </source>
</evidence>